<dbReference type="EC" id="2.7.1.180" evidence="2"/>
<evidence type="ECO:0000256" key="7">
    <source>
        <dbReference type="ARBA" id="ARBA00022827"/>
    </source>
</evidence>
<evidence type="ECO:0000256" key="5">
    <source>
        <dbReference type="ARBA" id="ARBA00022679"/>
    </source>
</evidence>
<dbReference type="PANTHER" id="PTHR30040">
    <property type="entry name" value="THIAMINE BIOSYNTHESIS LIPOPROTEIN APBE"/>
    <property type="match status" value="1"/>
</dbReference>
<gene>
    <name evidence="11" type="ORF">TPA0910_39010</name>
</gene>
<evidence type="ECO:0000313" key="12">
    <source>
        <dbReference type="Proteomes" id="UP001054854"/>
    </source>
</evidence>
<keyword evidence="6" id="KW-0479">Metal-binding</keyword>
<protein>
    <recommendedName>
        <fullName evidence="3">FAD:protein FMN transferase</fullName>
        <ecNumber evidence="2">2.7.1.180</ecNumber>
    </recommendedName>
    <alternativeName>
        <fullName evidence="9">Flavin transferase</fullName>
    </alternativeName>
</protein>
<keyword evidence="12" id="KW-1185">Reference proteome</keyword>
<comment type="caution">
    <text evidence="11">The sequence shown here is derived from an EMBL/GenBank/DDBJ whole genome shotgun (WGS) entry which is preliminary data.</text>
</comment>
<name>A0ABQ3U2K6_STRHY</name>
<dbReference type="Pfam" id="PF02424">
    <property type="entry name" value="ApbE"/>
    <property type="match status" value="2"/>
</dbReference>
<accession>A0ABQ3U2K6</accession>
<comment type="cofactor">
    <cofactor evidence="1">
        <name>Mg(2+)</name>
        <dbReference type="ChEBI" id="CHEBI:18420"/>
    </cofactor>
</comment>
<keyword evidence="4" id="KW-0285">Flavoprotein</keyword>
<keyword evidence="5 11" id="KW-0808">Transferase</keyword>
<proteinExistence type="predicted"/>
<sequence>MSDVAEVAGVSDASEVADMAEVAGAAEVAGVADVPDVAESSDVPDVAESSDVPAAACGLRHVEHAMGTVFSIDLRDPVTPAVHRALKDAVAWLHHVDEVFSTYRPDSAISCLGRGEPVPERYGAEVAEVFALCEEAARTTGGWFSHTPGGRLDPSGMVKGWAVERVSRLLYAAGAHNTCVNGGGDIQLRGEAAPGTPWRIGIAHPARPGELAAVVTGRDLAVATSGTAERGAHVLDPHTGRPATGLLSLTLTGRHLTRTDAYATAAFAMGAGARAWAEALDGHEALGVTPSGEIWHTPGFPVA</sequence>
<evidence type="ECO:0000256" key="2">
    <source>
        <dbReference type="ARBA" id="ARBA00011955"/>
    </source>
</evidence>
<dbReference type="Gene3D" id="3.10.520.10">
    <property type="entry name" value="ApbE-like domains"/>
    <property type="match status" value="2"/>
</dbReference>
<evidence type="ECO:0000256" key="9">
    <source>
        <dbReference type="ARBA" id="ARBA00031306"/>
    </source>
</evidence>
<dbReference type="SUPFAM" id="SSF143631">
    <property type="entry name" value="ApbE-like"/>
    <property type="match status" value="1"/>
</dbReference>
<dbReference type="InterPro" id="IPR024932">
    <property type="entry name" value="ApbE"/>
</dbReference>
<evidence type="ECO:0000256" key="6">
    <source>
        <dbReference type="ARBA" id="ARBA00022723"/>
    </source>
</evidence>
<comment type="catalytic activity">
    <reaction evidence="10">
        <text>L-threonyl-[protein] + FAD = FMN-L-threonyl-[protein] + AMP + H(+)</text>
        <dbReference type="Rhea" id="RHEA:36847"/>
        <dbReference type="Rhea" id="RHEA-COMP:11060"/>
        <dbReference type="Rhea" id="RHEA-COMP:11061"/>
        <dbReference type="ChEBI" id="CHEBI:15378"/>
        <dbReference type="ChEBI" id="CHEBI:30013"/>
        <dbReference type="ChEBI" id="CHEBI:57692"/>
        <dbReference type="ChEBI" id="CHEBI:74257"/>
        <dbReference type="ChEBI" id="CHEBI:456215"/>
        <dbReference type="EC" id="2.7.1.180"/>
    </reaction>
</comment>
<dbReference type="Proteomes" id="UP001054854">
    <property type="component" value="Unassembled WGS sequence"/>
</dbReference>
<dbReference type="PANTHER" id="PTHR30040:SF2">
    <property type="entry name" value="FAD:PROTEIN FMN TRANSFERASE"/>
    <property type="match status" value="1"/>
</dbReference>
<dbReference type="GO" id="GO:0016740">
    <property type="term" value="F:transferase activity"/>
    <property type="evidence" value="ECO:0007669"/>
    <property type="project" value="UniProtKB-KW"/>
</dbReference>
<dbReference type="InterPro" id="IPR003374">
    <property type="entry name" value="ApbE-like_sf"/>
</dbReference>
<organism evidence="11 12">
    <name type="scientific">Streptomyces hygroscopicus</name>
    <dbReference type="NCBI Taxonomy" id="1912"/>
    <lineage>
        <taxon>Bacteria</taxon>
        <taxon>Bacillati</taxon>
        <taxon>Actinomycetota</taxon>
        <taxon>Actinomycetes</taxon>
        <taxon>Kitasatosporales</taxon>
        <taxon>Streptomycetaceae</taxon>
        <taxon>Streptomyces</taxon>
        <taxon>Streptomyces violaceusniger group</taxon>
    </lineage>
</organism>
<evidence type="ECO:0000256" key="1">
    <source>
        <dbReference type="ARBA" id="ARBA00001946"/>
    </source>
</evidence>
<reference evidence="11" key="1">
    <citation type="submission" date="2024-05" db="EMBL/GenBank/DDBJ databases">
        <title>Whole genome shotgun sequence of Streptomyces hygroscopicus NBRC 113678.</title>
        <authorList>
            <person name="Komaki H."/>
            <person name="Tamura T."/>
        </authorList>
    </citation>
    <scope>NUCLEOTIDE SEQUENCE</scope>
    <source>
        <strain evidence="11">N11-34</strain>
    </source>
</reference>
<evidence type="ECO:0000256" key="8">
    <source>
        <dbReference type="ARBA" id="ARBA00022842"/>
    </source>
</evidence>
<keyword evidence="7" id="KW-0274">FAD</keyword>
<keyword evidence="8" id="KW-0460">Magnesium</keyword>
<evidence type="ECO:0000313" key="11">
    <source>
        <dbReference type="EMBL" id="GHJ29468.1"/>
    </source>
</evidence>
<evidence type="ECO:0000256" key="4">
    <source>
        <dbReference type="ARBA" id="ARBA00022630"/>
    </source>
</evidence>
<evidence type="ECO:0000256" key="3">
    <source>
        <dbReference type="ARBA" id="ARBA00016337"/>
    </source>
</evidence>
<dbReference type="EMBL" id="BNEK01000003">
    <property type="protein sequence ID" value="GHJ29468.1"/>
    <property type="molecule type" value="Genomic_DNA"/>
</dbReference>
<evidence type="ECO:0000256" key="10">
    <source>
        <dbReference type="ARBA" id="ARBA00048540"/>
    </source>
</evidence>